<reference evidence="2" key="1">
    <citation type="submission" date="2016-11" db="UniProtKB">
        <authorList>
            <consortium name="WormBaseParasite"/>
        </authorList>
    </citation>
    <scope>IDENTIFICATION</scope>
    <source>
        <strain evidence="2">KR3021</strain>
    </source>
</reference>
<proteinExistence type="predicted"/>
<sequence length="306" mass="34361">MKFKKSNQIEKEKKAEEEKPPTVSFFKLWRYASKGDIILVILGMIVAFGTGTGEPLFSIIIGDISQAFINAITLQHVGNDPIKLQNLTDSGFLYTWDDFHSDIIDKVYMYCYLGCGILLVSFIQVICFQISCENMNHNLKKQFFKSMMKQNIGWYDTHSTGALATKLFDNLERIKEATGDKVGLLVQFTSQFFCGFIVAFFYSWKLTLIMLSLSPFMAIVGIFMAKLMSDASTSEIEKYAKSGAIADEVIGNIKTVNAFNGQERECARYNFSLKEAMKDGIRKTVFIGAGLAVTFIVIFGSFTLGM</sequence>
<evidence type="ECO:0000313" key="2">
    <source>
        <dbReference type="WBParaSite" id="RSKR_0000388400.1"/>
    </source>
</evidence>
<accession>A0AC35TSE1</accession>
<dbReference type="WBParaSite" id="RSKR_0000388400.1">
    <property type="protein sequence ID" value="RSKR_0000388400.1"/>
    <property type="gene ID" value="RSKR_0000388400"/>
</dbReference>
<name>A0AC35TSE1_9BILA</name>
<dbReference type="Proteomes" id="UP000095286">
    <property type="component" value="Unplaced"/>
</dbReference>
<protein>
    <submittedName>
        <fullName evidence="2">ABC transmembrane type-1 domain-containing protein</fullName>
    </submittedName>
</protein>
<evidence type="ECO:0000313" key="1">
    <source>
        <dbReference type="Proteomes" id="UP000095286"/>
    </source>
</evidence>
<organism evidence="1 2">
    <name type="scientific">Rhabditophanes sp. KR3021</name>
    <dbReference type="NCBI Taxonomy" id="114890"/>
    <lineage>
        <taxon>Eukaryota</taxon>
        <taxon>Metazoa</taxon>
        <taxon>Ecdysozoa</taxon>
        <taxon>Nematoda</taxon>
        <taxon>Chromadorea</taxon>
        <taxon>Rhabditida</taxon>
        <taxon>Tylenchina</taxon>
        <taxon>Panagrolaimomorpha</taxon>
        <taxon>Strongyloidoidea</taxon>
        <taxon>Alloionematidae</taxon>
        <taxon>Rhabditophanes</taxon>
    </lineage>
</organism>